<dbReference type="GO" id="GO:0008115">
    <property type="term" value="F:sarcosine oxidase activity"/>
    <property type="evidence" value="ECO:0007669"/>
    <property type="project" value="TreeGrafter"/>
</dbReference>
<evidence type="ECO:0000313" key="7">
    <source>
        <dbReference type="EMBL" id="KAK2189764.1"/>
    </source>
</evidence>
<evidence type="ECO:0000256" key="2">
    <source>
        <dbReference type="ARBA" id="ARBA00010989"/>
    </source>
</evidence>
<dbReference type="SUPFAM" id="SSF54373">
    <property type="entry name" value="FAD-linked reductases, C-terminal domain"/>
    <property type="match status" value="1"/>
</dbReference>
<dbReference type="GO" id="GO:0050660">
    <property type="term" value="F:flavin adenine dinucleotide binding"/>
    <property type="evidence" value="ECO:0007669"/>
    <property type="project" value="InterPro"/>
</dbReference>
<keyword evidence="4" id="KW-0274">FAD</keyword>
<dbReference type="GO" id="GO:0050031">
    <property type="term" value="F:L-pipecolate oxidase activity"/>
    <property type="evidence" value="ECO:0007669"/>
    <property type="project" value="TreeGrafter"/>
</dbReference>
<evidence type="ECO:0000256" key="3">
    <source>
        <dbReference type="ARBA" id="ARBA00022630"/>
    </source>
</evidence>
<dbReference type="GO" id="GO:0033514">
    <property type="term" value="P:L-lysine catabolic process to acetyl-CoA via L-pipecolate"/>
    <property type="evidence" value="ECO:0007669"/>
    <property type="project" value="TreeGrafter"/>
</dbReference>
<evidence type="ECO:0000259" key="6">
    <source>
        <dbReference type="Pfam" id="PF01266"/>
    </source>
</evidence>
<keyword evidence="8" id="KW-1185">Reference proteome</keyword>
<comment type="caution">
    <text evidence="7">The sequence shown here is derived from an EMBL/GenBank/DDBJ whole genome shotgun (WGS) entry which is preliminary data.</text>
</comment>
<proteinExistence type="inferred from homology"/>
<evidence type="ECO:0000256" key="4">
    <source>
        <dbReference type="ARBA" id="ARBA00022827"/>
    </source>
</evidence>
<dbReference type="GO" id="GO:0005777">
    <property type="term" value="C:peroxisome"/>
    <property type="evidence" value="ECO:0007669"/>
    <property type="project" value="TreeGrafter"/>
</dbReference>
<keyword evidence="3" id="KW-0285">Flavoprotein</keyword>
<dbReference type="EMBL" id="JAODUO010000098">
    <property type="protein sequence ID" value="KAK2189764.1"/>
    <property type="molecule type" value="Genomic_DNA"/>
</dbReference>
<accession>A0AAD9P7V2</accession>
<dbReference type="Gene3D" id="3.30.9.10">
    <property type="entry name" value="D-Amino Acid Oxidase, subunit A, domain 2"/>
    <property type="match status" value="1"/>
</dbReference>
<protein>
    <recommendedName>
        <fullName evidence="6">FAD dependent oxidoreductase domain-containing protein</fullName>
    </recommendedName>
</protein>
<sequence>MMAEAYDSWAHLEKETDTELIKKTGLLVFGDAAIDFTHQVARTLASLNVPYRQYNATELRGKFPMFRFDSGQVGVYDPQGGLIRADRALRAYQTVFKNNGGTIKDEEVVDSIIPGDIVTVKTSKGEYTAKSLVITGGAWTTKLTQSLGLQLPLRVIHTRVCYLTQREKTYTVDAGMPCFIYHLADDKCPENTYGFPCLEYPNQVKVASHAGQVLNDPDFRDVSSPLDQTIVQTIEAFAQRHLPGVNPEVGIIEHCMYTMTPDSDFILDLHPGWKNIVIGAGFSGHGFKFAPVVGKILAELATDQRPSYDLRPFRMDRFGAVVTKARL</sequence>
<dbReference type="PANTHER" id="PTHR10961:SF46">
    <property type="entry name" value="PEROXISOMAL SARCOSINE OXIDASE"/>
    <property type="match status" value="1"/>
</dbReference>
<reference evidence="7" key="1">
    <citation type="journal article" date="2023" name="Mol. Biol. Evol.">
        <title>Third-Generation Sequencing Reveals the Adaptive Role of the Epigenome in Three Deep-Sea Polychaetes.</title>
        <authorList>
            <person name="Perez M."/>
            <person name="Aroh O."/>
            <person name="Sun Y."/>
            <person name="Lan Y."/>
            <person name="Juniper S.K."/>
            <person name="Young C.R."/>
            <person name="Angers B."/>
            <person name="Qian P.Y."/>
        </authorList>
    </citation>
    <scope>NUCLEOTIDE SEQUENCE</scope>
    <source>
        <strain evidence="7">R07B-5</strain>
    </source>
</reference>
<dbReference type="Proteomes" id="UP001209878">
    <property type="component" value="Unassembled WGS sequence"/>
</dbReference>
<evidence type="ECO:0000256" key="5">
    <source>
        <dbReference type="ARBA" id="ARBA00023002"/>
    </source>
</evidence>
<keyword evidence="5" id="KW-0560">Oxidoreductase</keyword>
<evidence type="ECO:0000256" key="1">
    <source>
        <dbReference type="ARBA" id="ARBA00001974"/>
    </source>
</evidence>
<gene>
    <name evidence="7" type="ORF">NP493_98g06027</name>
</gene>
<dbReference type="SUPFAM" id="SSF51905">
    <property type="entry name" value="FAD/NAD(P)-binding domain"/>
    <property type="match status" value="1"/>
</dbReference>
<evidence type="ECO:0000313" key="8">
    <source>
        <dbReference type="Proteomes" id="UP001209878"/>
    </source>
</evidence>
<dbReference type="InterPro" id="IPR045170">
    <property type="entry name" value="MTOX"/>
</dbReference>
<dbReference type="PANTHER" id="PTHR10961">
    <property type="entry name" value="PEROXISOMAL SARCOSINE OXIDASE"/>
    <property type="match status" value="1"/>
</dbReference>
<dbReference type="InterPro" id="IPR036188">
    <property type="entry name" value="FAD/NAD-bd_sf"/>
</dbReference>
<comment type="cofactor">
    <cofactor evidence="1">
        <name>FAD</name>
        <dbReference type="ChEBI" id="CHEBI:57692"/>
    </cofactor>
</comment>
<dbReference type="Pfam" id="PF01266">
    <property type="entry name" value="DAO"/>
    <property type="match status" value="1"/>
</dbReference>
<dbReference type="InterPro" id="IPR006076">
    <property type="entry name" value="FAD-dep_OxRdtase"/>
</dbReference>
<feature type="domain" description="FAD dependent oxidoreductase" evidence="6">
    <location>
        <begin position="1"/>
        <end position="300"/>
    </location>
</feature>
<organism evidence="7 8">
    <name type="scientific">Ridgeia piscesae</name>
    <name type="common">Tubeworm</name>
    <dbReference type="NCBI Taxonomy" id="27915"/>
    <lineage>
        <taxon>Eukaryota</taxon>
        <taxon>Metazoa</taxon>
        <taxon>Spiralia</taxon>
        <taxon>Lophotrochozoa</taxon>
        <taxon>Annelida</taxon>
        <taxon>Polychaeta</taxon>
        <taxon>Sedentaria</taxon>
        <taxon>Canalipalpata</taxon>
        <taxon>Sabellida</taxon>
        <taxon>Siboglinidae</taxon>
        <taxon>Ridgeia</taxon>
    </lineage>
</organism>
<comment type="similarity">
    <text evidence="2">Belongs to the MSOX/MTOX family.</text>
</comment>
<dbReference type="AlphaFoldDB" id="A0AAD9P7V2"/>
<dbReference type="Gene3D" id="3.50.50.60">
    <property type="entry name" value="FAD/NAD(P)-binding domain"/>
    <property type="match status" value="1"/>
</dbReference>
<name>A0AAD9P7V2_RIDPI</name>